<dbReference type="AlphaFoldDB" id="A0A1L9TRV5"/>
<dbReference type="RefSeq" id="XP_040705901.1">
    <property type="nucleotide sequence ID" value="XM_040840514.1"/>
</dbReference>
<dbReference type="STRING" id="1036612.A0A1L9TRV5"/>
<accession>A0A1L9TRV5</accession>
<feature type="region of interest" description="Disordered" evidence="1">
    <location>
        <begin position="56"/>
        <end position="131"/>
    </location>
</feature>
<dbReference type="OrthoDB" id="5418867at2759"/>
<proteinExistence type="predicted"/>
<evidence type="ECO:0000313" key="3">
    <source>
        <dbReference type="Proteomes" id="UP000184356"/>
    </source>
</evidence>
<dbReference type="Proteomes" id="UP000184356">
    <property type="component" value="Unassembled WGS sequence"/>
</dbReference>
<reference evidence="3" key="1">
    <citation type="journal article" date="2017" name="Genome Biol.">
        <title>Comparative genomics reveals high biological diversity and specific adaptations in the industrially and medically important fungal genus Aspergillus.</title>
        <authorList>
            <person name="de Vries R.P."/>
            <person name="Riley R."/>
            <person name="Wiebenga A."/>
            <person name="Aguilar-Osorio G."/>
            <person name="Amillis S."/>
            <person name="Uchima C.A."/>
            <person name="Anderluh G."/>
            <person name="Asadollahi M."/>
            <person name="Askin M."/>
            <person name="Barry K."/>
            <person name="Battaglia E."/>
            <person name="Bayram O."/>
            <person name="Benocci T."/>
            <person name="Braus-Stromeyer S.A."/>
            <person name="Caldana C."/>
            <person name="Canovas D."/>
            <person name="Cerqueira G.C."/>
            <person name="Chen F."/>
            <person name="Chen W."/>
            <person name="Choi C."/>
            <person name="Clum A."/>
            <person name="Dos Santos R.A."/>
            <person name="Damasio A.R."/>
            <person name="Diallinas G."/>
            <person name="Emri T."/>
            <person name="Fekete E."/>
            <person name="Flipphi M."/>
            <person name="Freyberg S."/>
            <person name="Gallo A."/>
            <person name="Gournas C."/>
            <person name="Habgood R."/>
            <person name="Hainaut M."/>
            <person name="Harispe M.L."/>
            <person name="Henrissat B."/>
            <person name="Hilden K.S."/>
            <person name="Hope R."/>
            <person name="Hossain A."/>
            <person name="Karabika E."/>
            <person name="Karaffa L."/>
            <person name="Karanyi Z."/>
            <person name="Krasevec N."/>
            <person name="Kuo A."/>
            <person name="Kusch H."/>
            <person name="LaButti K."/>
            <person name="Lagendijk E.L."/>
            <person name="Lapidus A."/>
            <person name="Levasseur A."/>
            <person name="Lindquist E."/>
            <person name="Lipzen A."/>
            <person name="Logrieco A.F."/>
            <person name="MacCabe A."/>
            <person name="Maekelae M.R."/>
            <person name="Malavazi I."/>
            <person name="Melin P."/>
            <person name="Meyer V."/>
            <person name="Mielnichuk N."/>
            <person name="Miskei M."/>
            <person name="Molnar A.P."/>
            <person name="Mule G."/>
            <person name="Ngan C.Y."/>
            <person name="Orejas M."/>
            <person name="Orosz E."/>
            <person name="Ouedraogo J.P."/>
            <person name="Overkamp K.M."/>
            <person name="Park H.-S."/>
            <person name="Perrone G."/>
            <person name="Piumi F."/>
            <person name="Punt P.J."/>
            <person name="Ram A.F."/>
            <person name="Ramon A."/>
            <person name="Rauscher S."/>
            <person name="Record E."/>
            <person name="Riano-Pachon D.M."/>
            <person name="Robert V."/>
            <person name="Roehrig J."/>
            <person name="Ruller R."/>
            <person name="Salamov A."/>
            <person name="Salih N.S."/>
            <person name="Samson R.A."/>
            <person name="Sandor E."/>
            <person name="Sanguinetti M."/>
            <person name="Schuetze T."/>
            <person name="Sepcic K."/>
            <person name="Shelest E."/>
            <person name="Sherlock G."/>
            <person name="Sophianopoulou V."/>
            <person name="Squina F.M."/>
            <person name="Sun H."/>
            <person name="Susca A."/>
            <person name="Todd R.B."/>
            <person name="Tsang A."/>
            <person name="Unkles S.E."/>
            <person name="van de Wiele N."/>
            <person name="van Rossen-Uffink D."/>
            <person name="Oliveira J.V."/>
            <person name="Vesth T.C."/>
            <person name="Visser J."/>
            <person name="Yu J.-H."/>
            <person name="Zhou M."/>
            <person name="Andersen M.R."/>
            <person name="Archer D.B."/>
            <person name="Baker S.E."/>
            <person name="Benoit I."/>
            <person name="Brakhage A.A."/>
            <person name="Braus G.H."/>
            <person name="Fischer R."/>
            <person name="Frisvad J.C."/>
            <person name="Goldman G.H."/>
            <person name="Houbraken J."/>
            <person name="Oakley B."/>
            <person name="Pocsi I."/>
            <person name="Scazzocchio C."/>
            <person name="Seiboth B."/>
            <person name="vanKuyk P.A."/>
            <person name="Wortman J."/>
            <person name="Dyer P.S."/>
            <person name="Grigoriev I.V."/>
        </authorList>
    </citation>
    <scope>NUCLEOTIDE SEQUENCE [LARGE SCALE GENOMIC DNA]</scope>
    <source>
        <strain evidence="3">CBS 593.65</strain>
    </source>
</reference>
<dbReference type="GeneID" id="63756587"/>
<evidence type="ECO:0000256" key="1">
    <source>
        <dbReference type="SAM" id="MobiDB-lite"/>
    </source>
</evidence>
<feature type="compositionally biased region" description="Acidic residues" evidence="1">
    <location>
        <begin position="120"/>
        <end position="131"/>
    </location>
</feature>
<feature type="compositionally biased region" description="Basic residues" evidence="1">
    <location>
        <begin position="96"/>
        <end position="106"/>
    </location>
</feature>
<feature type="compositionally biased region" description="Basic and acidic residues" evidence="1">
    <location>
        <begin position="107"/>
        <end position="119"/>
    </location>
</feature>
<evidence type="ECO:0000313" key="2">
    <source>
        <dbReference type="EMBL" id="OJJ62095.1"/>
    </source>
</evidence>
<dbReference type="VEuPathDB" id="FungiDB:ASPSYDRAFT_129001"/>
<sequence>MPMIWNAEADAKLFLGVLNQVKDANVKLDCKKLADFMGPDCIAGAVQNRLVRLKKKAEADMGGSVSASPAAANGAETAGPAEGNGGGAVEISTGSPKKRKAAPRKKKGEESPKKVKPEPESEPEDGDQDMI</sequence>
<keyword evidence="3" id="KW-1185">Reference proteome</keyword>
<organism evidence="2 3">
    <name type="scientific">Aspergillus sydowii CBS 593.65</name>
    <dbReference type="NCBI Taxonomy" id="1036612"/>
    <lineage>
        <taxon>Eukaryota</taxon>
        <taxon>Fungi</taxon>
        <taxon>Dikarya</taxon>
        <taxon>Ascomycota</taxon>
        <taxon>Pezizomycotina</taxon>
        <taxon>Eurotiomycetes</taxon>
        <taxon>Eurotiomycetidae</taxon>
        <taxon>Eurotiales</taxon>
        <taxon>Aspergillaceae</taxon>
        <taxon>Aspergillus</taxon>
        <taxon>Aspergillus subgen. Nidulantes</taxon>
    </lineage>
</organism>
<dbReference type="EMBL" id="KV878583">
    <property type="protein sequence ID" value="OJJ62095.1"/>
    <property type="molecule type" value="Genomic_DNA"/>
</dbReference>
<name>A0A1L9TRV5_9EURO</name>
<feature type="compositionally biased region" description="Low complexity" evidence="1">
    <location>
        <begin position="62"/>
        <end position="81"/>
    </location>
</feature>
<protein>
    <submittedName>
        <fullName evidence="2">Uncharacterized protein</fullName>
    </submittedName>
</protein>
<gene>
    <name evidence="2" type="ORF">ASPSYDRAFT_129001</name>
</gene>